<organism evidence="2 3">
    <name type="scientific">Pseudomonas syringae pv. coryli</name>
    <dbReference type="NCBI Taxonomy" id="317659"/>
    <lineage>
        <taxon>Bacteria</taxon>
        <taxon>Pseudomonadati</taxon>
        <taxon>Pseudomonadota</taxon>
        <taxon>Gammaproteobacteria</taxon>
        <taxon>Pseudomonadales</taxon>
        <taxon>Pseudomonadaceae</taxon>
        <taxon>Pseudomonas</taxon>
    </lineage>
</organism>
<evidence type="ECO:0000259" key="1">
    <source>
        <dbReference type="Pfam" id="PF04954"/>
    </source>
</evidence>
<name>A0A0P9R7C9_9PSED</name>
<reference evidence="2 3" key="1">
    <citation type="submission" date="2015-09" db="EMBL/GenBank/DDBJ databases">
        <title>Genome announcement of multiple Pseudomonas syringae strains.</title>
        <authorList>
            <person name="Thakur S."/>
            <person name="Wang P.W."/>
            <person name="Gong Y."/>
            <person name="Weir B.S."/>
            <person name="Guttman D.S."/>
        </authorList>
    </citation>
    <scope>NUCLEOTIDE SEQUENCE [LARGE SCALE GENOMIC DNA]</scope>
    <source>
        <strain evidence="2 3">ICMP17001</strain>
    </source>
</reference>
<dbReference type="AlphaFoldDB" id="A0A0P9R7C9"/>
<accession>A0A0P9R7C9</accession>
<dbReference type="EMBL" id="LJQC01000187">
    <property type="protein sequence ID" value="KPX07361.1"/>
    <property type="molecule type" value="Genomic_DNA"/>
</dbReference>
<feature type="domain" description="SIP-like Rossmann fold" evidence="1">
    <location>
        <begin position="2"/>
        <end position="45"/>
    </location>
</feature>
<dbReference type="Pfam" id="PF04954">
    <property type="entry name" value="SIP"/>
    <property type="match status" value="1"/>
</dbReference>
<feature type="non-terminal residue" evidence="2">
    <location>
        <position position="49"/>
    </location>
</feature>
<evidence type="ECO:0000313" key="2">
    <source>
        <dbReference type="EMBL" id="KPX07361.1"/>
    </source>
</evidence>
<dbReference type="InterPro" id="IPR039261">
    <property type="entry name" value="FNR_nucleotide-bd"/>
</dbReference>
<comment type="caution">
    <text evidence="2">The sequence shown here is derived from an EMBL/GenBank/DDBJ whole genome shotgun (WGS) entry which is preliminary data.</text>
</comment>
<keyword evidence="3" id="KW-1185">Reference proteome</keyword>
<dbReference type="Proteomes" id="UP000051335">
    <property type="component" value="Unassembled WGS sequence"/>
</dbReference>
<evidence type="ECO:0000313" key="3">
    <source>
        <dbReference type="Proteomes" id="UP000051335"/>
    </source>
</evidence>
<dbReference type="InterPro" id="IPR007037">
    <property type="entry name" value="SIP_rossman_dom"/>
</dbReference>
<proteinExistence type="predicted"/>
<sequence>MEMPEGKLYAWVATESALSRKLRRVLLDEFGLEEDFVKAAGYWKLDSTE</sequence>
<gene>
    <name evidence="2" type="ORF">ALO75_03970</name>
</gene>
<protein>
    <submittedName>
        <fullName evidence="2">Siderophore-interacting protein</fullName>
    </submittedName>
</protein>
<dbReference type="Gene3D" id="3.40.50.80">
    <property type="entry name" value="Nucleotide-binding domain of ferredoxin-NADP reductase (FNR) module"/>
    <property type="match status" value="1"/>
</dbReference>